<evidence type="ECO:0000256" key="7">
    <source>
        <dbReference type="ARBA" id="ARBA00022701"/>
    </source>
</evidence>
<proteinExistence type="inferred from homology"/>
<comment type="similarity">
    <text evidence="3">Belongs to the SKA3 family.</text>
</comment>
<dbReference type="EMBL" id="JBDFQZ010000004">
    <property type="protein sequence ID" value="KAK9733206.1"/>
    <property type="molecule type" value="Genomic_DNA"/>
</dbReference>
<evidence type="ECO:0000256" key="2">
    <source>
        <dbReference type="ARBA" id="ARBA00004629"/>
    </source>
</evidence>
<protein>
    <submittedName>
        <fullName evidence="13">Uncharacterized protein</fullName>
    </submittedName>
</protein>
<evidence type="ECO:0000256" key="9">
    <source>
        <dbReference type="ARBA" id="ARBA00022838"/>
    </source>
</evidence>
<dbReference type="AlphaFoldDB" id="A0AAW1LL32"/>
<name>A0AAW1LL32_SAPOF</name>
<evidence type="ECO:0000256" key="5">
    <source>
        <dbReference type="ARBA" id="ARBA00022490"/>
    </source>
</evidence>
<dbReference type="InterPro" id="IPR033341">
    <property type="entry name" value="SKA3"/>
</dbReference>
<dbReference type="GO" id="GO:0007059">
    <property type="term" value="P:chromosome segregation"/>
    <property type="evidence" value="ECO:0007669"/>
    <property type="project" value="InterPro"/>
</dbReference>
<evidence type="ECO:0000256" key="8">
    <source>
        <dbReference type="ARBA" id="ARBA00022776"/>
    </source>
</evidence>
<evidence type="ECO:0000256" key="1">
    <source>
        <dbReference type="ARBA" id="ARBA00004186"/>
    </source>
</evidence>
<evidence type="ECO:0000313" key="13">
    <source>
        <dbReference type="EMBL" id="KAK9733206.1"/>
    </source>
</evidence>
<evidence type="ECO:0000256" key="12">
    <source>
        <dbReference type="ARBA" id="ARBA00023328"/>
    </source>
</evidence>
<dbReference type="GO" id="GO:0000278">
    <property type="term" value="P:mitotic cell cycle"/>
    <property type="evidence" value="ECO:0007669"/>
    <property type="project" value="TreeGrafter"/>
</dbReference>
<comment type="caution">
    <text evidence="13">The sequence shown here is derived from an EMBL/GenBank/DDBJ whole genome shotgun (WGS) entry which is preliminary data.</text>
</comment>
<organism evidence="13 14">
    <name type="scientific">Saponaria officinalis</name>
    <name type="common">Common soapwort</name>
    <name type="synonym">Lychnis saponaria</name>
    <dbReference type="NCBI Taxonomy" id="3572"/>
    <lineage>
        <taxon>Eukaryota</taxon>
        <taxon>Viridiplantae</taxon>
        <taxon>Streptophyta</taxon>
        <taxon>Embryophyta</taxon>
        <taxon>Tracheophyta</taxon>
        <taxon>Spermatophyta</taxon>
        <taxon>Magnoliopsida</taxon>
        <taxon>eudicotyledons</taxon>
        <taxon>Gunneridae</taxon>
        <taxon>Pentapetalae</taxon>
        <taxon>Caryophyllales</taxon>
        <taxon>Caryophyllaceae</taxon>
        <taxon>Caryophylleae</taxon>
        <taxon>Saponaria</taxon>
    </lineage>
</organism>
<evidence type="ECO:0000256" key="11">
    <source>
        <dbReference type="ARBA" id="ARBA00023306"/>
    </source>
</evidence>
<dbReference type="GO" id="GO:0000940">
    <property type="term" value="C:outer kinetochore"/>
    <property type="evidence" value="ECO:0007669"/>
    <property type="project" value="InterPro"/>
</dbReference>
<dbReference type="Proteomes" id="UP001443914">
    <property type="component" value="Unassembled WGS sequence"/>
</dbReference>
<dbReference type="PANTHER" id="PTHR48118:SF1">
    <property type="entry name" value="SPINDLE AND KINETOCHORE-ASSOCIATED PROTEIN 3"/>
    <property type="match status" value="1"/>
</dbReference>
<keyword evidence="11" id="KW-0131">Cell cycle</keyword>
<evidence type="ECO:0000256" key="4">
    <source>
        <dbReference type="ARBA" id="ARBA00022454"/>
    </source>
</evidence>
<comment type="subcellular location">
    <subcellularLocation>
        <location evidence="2">Chromosome</location>
        <location evidence="2">Centromere</location>
        <location evidence="2">Kinetochore</location>
    </subcellularLocation>
    <subcellularLocation>
        <location evidence="1">Cytoplasm</location>
        <location evidence="1">Cytoskeleton</location>
        <location evidence="1">Spindle</location>
    </subcellularLocation>
</comment>
<evidence type="ECO:0000256" key="6">
    <source>
        <dbReference type="ARBA" id="ARBA00022618"/>
    </source>
</evidence>
<dbReference type="GO" id="GO:0051301">
    <property type="term" value="P:cell division"/>
    <property type="evidence" value="ECO:0007669"/>
    <property type="project" value="UniProtKB-KW"/>
</dbReference>
<evidence type="ECO:0000256" key="10">
    <source>
        <dbReference type="ARBA" id="ARBA00023212"/>
    </source>
</evidence>
<dbReference type="GO" id="GO:0005876">
    <property type="term" value="C:spindle microtubule"/>
    <property type="evidence" value="ECO:0007669"/>
    <property type="project" value="TreeGrafter"/>
</dbReference>
<sequence>MIVRLCFTYPPHDLFYGTCLKHIQISNYEYRLLCFDELSRFDEPPSLQNLGLSEICLATLASEGDEKKDVLDTPPKLRSSEVHSQDTVGGEVNYGSNICGEALKMIFVSDDDYESLPSYMKSLAPWKDLLSAVAKMNSFLSKKGNSQQSNFFHPEELESMGLGQKGRSYLLLLVRMNRLVVEIKSGLITYRVL</sequence>
<evidence type="ECO:0000256" key="3">
    <source>
        <dbReference type="ARBA" id="ARBA00007716"/>
    </source>
</evidence>
<keyword evidence="4" id="KW-0158">Chromosome</keyword>
<evidence type="ECO:0000313" key="14">
    <source>
        <dbReference type="Proteomes" id="UP001443914"/>
    </source>
</evidence>
<accession>A0AAW1LL32</accession>
<keyword evidence="9" id="KW-0995">Kinetochore</keyword>
<keyword evidence="12" id="KW-0137">Centromere</keyword>
<gene>
    <name evidence="13" type="ORF">RND81_04G051200</name>
</gene>
<keyword evidence="6" id="KW-0132">Cell division</keyword>
<keyword evidence="8" id="KW-0498">Mitosis</keyword>
<keyword evidence="5" id="KW-0963">Cytoplasm</keyword>
<dbReference type="PANTHER" id="PTHR48118">
    <property type="entry name" value="SPINDLE AND KINETOCHORE-ASSOCIATED PROTEIN 3"/>
    <property type="match status" value="1"/>
</dbReference>
<keyword evidence="7" id="KW-0493">Microtubule</keyword>
<keyword evidence="10" id="KW-0206">Cytoskeleton</keyword>
<keyword evidence="14" id="KW-1185">Reference proteome</keyword>
<reference evidence="13" key="1">
    <citation type="submission" date="2024-03" db="EMBL/GenBank/DDBJ databases">
        <title>WGS assembly of Saponaria officinalis var. Norfolk2.</title>
        <authorList>
            <person name="Jenkins J."/>
            <person name="Shu S."/>
            <person name="Grimwood J."/>
            <person name="Barry K."/>
            <person name="Goodstein D."/>
            <person name="Schmutz J."/>
            <person name="Leebens-Mack J."/>
            <person name="Osbourn A."/>
        </authorList>
    </citation>
    <scope>NUCLEOTIDE SEQUENCE [LARGE SCALE GENOMIC DNA]</scope>
    <source>
        <strain evidence="13">JIC</strain>
    </source>
</reference>